<dbReference type="CDD" id="cd00090">
    <property type="entry name" value="HTH_ARSR"/>
    <property type="match status" value="1"/>
</dbReference>
<evidence type="ECO:0000313" key="7">
    <source>
        <dbReference type="Proteomes" id="UP000831768"/>
    </source>
</evidence>
<keyword evidence="1" id="KW-0805">Transcription regulation</keyword>
<dbReference type="Gene3D" id="3.30.450.40">
    <property type="match status" value="1"/>
</dbReference>
<keyword evidence="3" id="KW-0804">Transcription</keyword>
<feature type="domain" description="HTH iclR-type" evidence="4">
    <location>
        <begin position="9"/>
        <end position="69"/>
    </location>
</feature>
<evidence type="ECO:0000256" key="3">
    <source>
        <dbReference type="ARBA" id="ARBA00023163"/>
    </source>
</evidence>
<dbReference type="Pfam" id="PF01614">
    <property type="entry name" value="IclR_C"/>
    <property type="match status" value="1"/>
</dbReference>
<keyword evidence="6" id="KW-0614">Plasmid</keyword>
<evidence type="ECO:0000259" key="4">
    <source>
        <dbReference type="PROSITE" id="PS51077"/>
    </source>
</evidence>
<dbReference type="GO" id="GO:0003677">
    <property type="term" value="F:DNA binding"/>
    <property type="evidence" value="ECO:0007669"/>
    <property type="project" value="UniProtKB-KW"/>
</dbReference>
<dbReference type="GO" id="GO:0003700">
    <property type="term" value="F:DNA-binding transcription factor activity"/>
    <property type="evidence" value="ECO:0007669"/>
    <property type="project" value="TreeGrafter"/>
</dbReference>
<dbReference type="KEGG" id="haad:MW046_18240"/>
<dbReference type="InterPro" id="IPR036388">
    <property type="entry name" value="WH-like_DNA-bd_sf"/>
</dbReference>
<keyword evidence="7" id="KW-1185">Reference proteome</keyword>
<dbReference type="SUPFAM" id="SSF55781">
    <property type="entry name" value="GAF domain-like"/>
    <property type="match status" value="1"/>
</dbReference>
<dbReference type="GO" id="GO:0045892">
    <property type="term" value="P:negative regulation of DNA-templated transcription"/>
    <property type="evidence" value="ECO:0007669"/>
    <property type="project" value="TreeGrafter"/>
</dbReference>
<evidence type="ECO:0000313" key="6">
    <source>
        <dbReference type="EMBL" id="UPM45230.1"/>
    </source>
</evidence>
<dbReference type="InterPro" id="IPR014757">
    <property type="entry name" value="Tscrpt_reg_IclR_C"/>
</dbReference>
<dbReference type="InterPro" id="IPR011991">
    <property type="entry name" value="ArsR-like_HTH"/>
</dbReference>
<name>A0A8U0A7R7_9EURY</name>
<feature type="domain" description="IclR-ED" evidence="5">
    <location>
        <begin position="70"/>
        <end position="254"/>
    </location>
</feature>
<evidence type="ECO:0000256" key="1">
    <source>
        <dbReference type="ARBA" id="ARBA00023015"/>
    </source>
</evidence>
<organism evidence="6 7">
    <name type="scientific">Halocatena salina</name>
    <dbReference type="NCBI Taxonomy" id="2934340"/>
    <lineage>
        <taxon>Archaea</taxon>
        <taxon>Methanobacteriati</taxon>
        <taxon>Methanobacteriota</taxon>
        <taxon>Stenosarchaea group</taxon>
        <taxon>Halobacteria</taxon>
        <taxon>Halobacteriales</taxon>
        <taxon>Natronomonadaceae</taxon>
        <taxon>Halocatena</taxon>
    </lineage>
</organism>
<dbReference type="AlphaFoldDB" id="A0A8U0A7R7"/>
<reference evidence="6" key="1">
    <citation type="submission" date="2022-04" db="EMBL/GenBank/DDBJ databases">
        <title>Halocatena sp. nov., isolated from a salt lake.</title>
        <authorList>
            <person name="Cui H.-L."/>
        </authorList>
    </citation>
    <scope>NUCLEOTIDE SEQUENCE</scope>
    <source>
        <strain evidence="6">AD-1</strain>
        <plasmid evidence="6">unnamed3</plasmid>
    </source>
</reference>
<dbReference type="Proteomes" id="UP000831768">
    <property type="component" value="Plasmid unnamed3"/>
</dbReference>
<evidence type="ECO:0000256" key="2">
    <source>
        <dbReference type="ARBA" id="ARBA00023125"/>
    </source>
</evidence>
<dbReference type="PROSITE" id="PS51078">
    <property type="entry name" value="ICLR_ED"/>
    <property type="match status" value="1"/>
</dbReference>
<evidence type="ECO:0000259" key="5">
    <source>
        <dbReference type="PROSITE" id="PS51078"/>
    </source>
</evidence>
<dbReference type="InterPro" id="IPR050707">
    <property type="entry name" value="HTH_MetabolicPath_Reg"/>
</dbReference>
<dbReference type="InterPro" id="IPR029016">
    <property type="entry name" value="GAF-like_dom_sf"/>
</dbReference>
<dbReference type="PANTHER" id="PTHR30136">
    <property type="entry name" value="HELIX-TURN-HELIX TRANSCRIPTIONAL REGULATOR, ICLR FAMILY"/>
    <property type="match status" value="1"/>
</dbReference>
<dbReference type="InterPro" id="IPR005471">
    <property type="entry name" value="Tscrpt_reg_IclR_N"/>
</dbReference>
<keyword evidence="2" id="KW-0238">DNA-binding</keyword>
<protein>
    <submittedName>
        <fullName evidence="6">IclR family transcriptional regulator</fullName>
    </submittedName>
</protein>
<gene>
    <name evidence="6" type="ORF">MW046_18240</name>
</gene>
<accession>A0A8U0A7R7</accession>
<dbReference type="Pfam" id="PF09339">
    <property type="entry name" value="HTH_IclR"/>
    <property type="match status" value="1"/>
</dbReference>
<geneLocation type="plasmid" evidence="6 7">
    <name>unnamed3</name>
</geneLocation>
<dbReference type="PANTHER" id="PTHR30136:SF35">
    <property type="entry name" value="HTH-TYPE TRANSCRIPTIONAL REGULATOR RV1719"/>
    <property type="match status" value="1"/>
</dbReference>
<dbReference type="PROSITE" id="PS51077">
    <property type="entry name" value="HTH_ICLR"/>
    <property type="match status" value="1"/>
</dbReference>
<proteinExistence type="predicted"/>
<sequence length="255" mass="28860">MTTKNGTKVKTATTTLRVVEVLHEQNGSTVTEISKELGLSKSTVYKHLKTLEAERYVVKEDDDTYYVGLPFLSLGVQARRRRRLYETAKPQIQELAQASNEMANLLVEEHGRGIFLYRSDSNQAVNLDTHAGRDVYLHTTAMGKAILAYLPEERVIEIIDQHGLARMTEHTITEESELFEELRSIRDRGWAYDKEERLYGLCCISAPITDSDGEVLGAISVSGPRSRLNGERFEKELPQLVLDAQNIIELNVSYE</sequence>
<dbReference type="EMBL" id="CP096022">
    <property type="protein sequence ID" value="UPM45230.1"/>
    <property type="molecule type" value="Genomic_DNA"/>
</dbReference>
<dbReference type="SUPFAM" id="SSF46785">
    <property type="entry name" value="Winged helix' DNA-binding domain"/>
    <property type="match status" value="1"/>
</dbReference>
<dbReference type="Gene3D" id="1.10.10.10">
    <property type="entry name" value="Winged helix-like DNA-binding domain superfamily/Winged helix DNA-binding domain"/>
    <property type="match status" value="1"/>
</dbReference>
<dbReference type="InterPro" id="IPR036390">
    <property type="entry name" value="WH_DNA-bd_sf"/>
</dbReference>
<dbReference type="SMART" id="SM00346">
    <property type="entry name" value="HTH_ICLR"/>
    <property type="match status" value="1"/>
</dbReference>